<reference evidence="5 6" key="1">
    <citation type="submission" date="2018-07" db="EMBL/GenBank/DDBJ databases">
        <title>Anaerosacharophilus polymeroproducens gen. nov. sp. nov., an anaerobic bacterium isolated from salt field.</title>
        <authorList>
            <person name="Kim W."/>
            <person name="Yang S.-H."/>
            <person name="Oh J."/>
            <person name="Lee J.-H."/>
            <person name="Kwon K.K."/>
        </authorList>
    </citation>
    <scope>NUCLEOTIDE SEQUENCE [LARGE SCALE GENOMIC DNA]</scope>
    <source>
        <strain evidence="5 6">MCWD5</strain>
    </source>
</reference>
<dbReference type="AlphaFoldDB" id="A0A371AXV6"/>
<evidence type="ECO:0000256" key="3">
    <source>
        <dbReference type="ARBA" id="ARBA00022840"/>
    </source>
</evidence>
<dbReference type="GO" id="GO:0016779">
    <property type="term" value="F:nucleotidyltransferase activity"/>
    <property type="evidence" value="ECO:0007669"/>
    <property type="project" value="UniProtKB-KW"/>
</dbReference>
<keyword evidence="1 5" id="KW-0808">Transferase</keyword>
<comment type="caution">
    <text evidence="5">The sequence shown here is derived from an EMBL/GenBank/DDBJ whole genome shotgun (WGS) entry which is preliminary data.</text>
</comment>
<keyword evidence="6" id="KW-1185">Reference proteome</keyword>
<dbReference type="CDD" id="cd00757">
    <property type="entry name" value="ThiF_MoeB_HesA_family"/>
    <property type="match status" value="1"/>
</dbReference>
<keyword evidence="5" id="KW-0548">Nucleotidyltransferase</keyword>
<dbReference type="Pfam" id="PF00899">
    <property type="entry name" value="ThiF"/>
    <property type="match status" value="1"/>
</dbReference>
<name>A0A371AXV6_9FIRM</name>
<evidence type="ECO:0000256" key="2">
    <source>
        <dbReference type="ARBA" id="ARBA00022741"/>
    </source>
</evidence>
<feature type="domain" description="Rhodanese" evidence="4">
    <location>
        <begin position="284"/>
        <end position="374"/>
    </location>
</feature>
<evidence type="ECO:0000313" key="5">
    <source>
        <dbReference type="EMBL" id="RDU24406.1"/>
    </source>
</evidence>
<dbReference type="FunFam" id="3.40.50.720:FF:000033">
    <property type="entry name" value="Adenylyltransferase and sulfurtransferase MOCS3"/>
    <property type="match status" value="1"/>
</dbReference>
<dbReference type="Gene3D" id="3.40.50.720">
    <property type="entry name" value="NAD(P)-binding Rossmann-like Domain"/>
    <property type="match status" value="1"/>
</dbReference>
<keyword evidence="3" id="KW-0067">ATP-binding</keyword>
<dbReference type="OrthoDB" id="9804286at2"/>
<evidence type="ECO:0000259" key="4">
    <source>
        <dbReference type="PROSITE" id="PS50206"/>
    </source>
</evidence>
<dbReference type="InterPro" id="IPR000594">
    <property type="entry name" value="ThiF_NAD_FAD-bd"/>
</dbReference>
<dbReference type="PROSITE" id="PS50206">
    <property type="entry name" value="RHODANESE_3"/>
    <property type="match status" value="1"/>
</dbReference>
<dbReference type="SMART" id="SM00450">
    <property type="entry name" value="RHOD"/>
    <property type="match status" value="1"/>
</dbReference>
<dbReference type="Pfam" id="PF00581">
    <property type="entry name" value="Rhodanese"/>
    <property type="match status" value="1"/>
</dbReference>
<dbReference type="Proteomes" id="UP000255036">
    <property type="component" value="Unassembled WGS sequence"/>
</dbReference>
<dbReference type="PANTHER" id="PTHR10953:SF102">
    <property type="entry name" value="ADENYLYLTRANSFERASE AND SULFURTRANSFERASE MOCS3"/>
    <property type="match status" value="1"/>
</dbReference>
<dbReference type="EMBL" id="QRCT01000013">
    <property type="protein sequence ID" value="RDU24406.1"/>
    <property type="molecule type" value="Genomic_DNA"/>
</dbReference>
<organism evidence="5 6">
    <name type="scientific">Anaerosacchariphilus polymeriproducens</name>
    <dbReference type="NCBI Taxonomy" id="1812858"/>
    <lineage>
        <taxon>Bacteria</taxon>
        <taxon>Bacillati</taxon>
        <taxon>Bacillota</taxon>
        <taxon>Clostridia</taxon>
        <taxon>Lachnospirales</taxon>
        <taxon>Lachnospiraceae</taxon>
        <taxon>Anaerosacchariphilus</taxon>
    </lineage>
</organism>
<keyword evidence="2" id="KW-0547">Nucleotide-binding</keyword>
<evidence type="ECO:0000256" key="1">
    <source>
        <dbReference type="ARBA" id="ARBA00022679"/>
    </source>
</evidence>
<gene>
    <name evidence="5" type="ORF">DWV06_05385</name>
</gene>
<dbReference type="PANTHER" id="PTHR10953">
    <property type="entry name" value="UBIQUITIN-ACTIVATING ENZYME E1"/>
    <property type="match status" value="1"/>
</dbReference>
<dbReference type="InterPro" id="IPR001763">
    <property type="entry name" value="Rhodanese-like_dom"/>
</dbReference>
<accession>A0A371AXV6</accession>
<dbReference type="NCBIfam" id="NF004281">
    <property type="entry name" value="PRK05690.1"/>
    <property type="match status" value="1"/>
</dbReference>
<dbReference type="InterPro" id="IPR045886">
    <property type="entry name" value="ThiF/MoeB/HesA"/>
</dbReference>
<dbReference type="GO" id="GO:0008641">
    <property type="term" value="F:ubiquitin-like modifier activating enzyme activity"/>
    <property type="evidence" value="ECO:0007669"/>
    <property type="project" value="InterPro"/>
</dbReference>
<dbReference type="Gene3D" id="3.40.250.10">
    <property type="entry name" value="Rhodanese-like domain"/>
    <property type="match status" value="1"/>
</dbReference>
<evidence type="ECO:0000313" key="6">
    <source>
        <dbReference type="Proteomes" id="UP000255036"/>
    </source>
</evidence>
<dbReference type="InterPro" id="IPR035985">
    <property type="entry name" value="Ubiquitin-activating_enz"/>
</dbReference>
<dbReference type="RefSeq" id="WP_115481150.1">
    <property type="nucleotide sequence ID" value="NZ_QRCT01000013.1"/>
</dbReference>
<dbReference type="GO" id="GO:0008146">
    <property type="term" value="F:sulfotransferase activity"/>
    <property type="evidence" value="ECO:0007669"/>
    <property type="project" value="TreeGrafter"/>
</dbReference>
<dbReference type="GO" id="GO:0004792">
    <property type="term" value="F:thiosulfate-cyanide sulfurtransferase activity"/>
    <property type="evidence" value="ECO:0007669"/>
    <property type="project" value="TreeGrafter"/>
</dbReference>
<protein>
    <submittedName>
        <fullName evidence="5">Molybdopterin-synthase adenylyltransferase MoeB</fullName>
    </submittedName>
</protein>
<proteinExistence type="predicted"/>
<dbReference type="CDD" id="cd00158">
    <property type="entry name" value="RHOD"/>
    <property type="match status" value="1"/>
</dbReference>
<dbReference type="GO" id="GO:0005829">
    <property type="term" value="C:cytosol"/>
    <property type="evidence" value="ECO:0007669"/>
    <property type="project" value="TreeGrafter"/>
</dbReference>
<dbReference type="InterPro" id="IPR036873">
    <property type="entry name" value="Rhodanese-like_dom_sf"/>
</dbReference>
<dbReference type="SUPFAM" id="SSF69572">
    <property type="entry name" value="Activating enzymes of the ubiquitin-like proteins"/>
    <property type="match status" value="1"/>
</dbReference>
<dbReference type="GO" id="GO:0005524">
    <property type="term" value="F:ATP binding"/>
    <property type="evidence" value="ECO:0007669"/>
    <property type="project" value="UniProtKB-KW"/>
</dbReference>
<sequence length="376" mass="42129">MNINQYSRYNRHLLLKEVGEAGQKKLLDSKVLIIGVGGLGSPVSLYLGAAGVGTIGLVEFDSVDVSNLQRQILYETQDINLPKIQCAAKRIKDMNPDVNVIMHEEPLKKENALNIIEKYDFVVDATDNFATRYLINDACILLNKTYVYGSIYNFEGQVTVYGAPNGPCFRCINPEPLPPENQPGSLALGILGVVAGVIGCIQATEVIKLICNIGEPLIGRLLLYDALNMKFREVKIKPNCDCTICNHNSGIDALKNYEDIKNLEPKNDAIKKITCVEFYHKMNSDDDIVILDVSDQENLEKVKYKTYKNIPINLLRENLNTLEEYKNKEFIIICQSGVNSMNAAKALYAKGYKIFGILDGGIFNLKTTKEWREVYE</sequence>